<feature type="transmembrane region" description="Helical" evidence="8">
    <location>
        <begin position="310"/>
        <end position="337"/>
    </location>
</feature>
<dbReference type="PANTHER" id="PTHR21716:SF53">
    <property type="entry name" value="PERMEASE PERM-RELATED"/>
    <property type="match status" value="1"/>
</dbReference>
<dbReference type="RefSeq" id="WP_105019845.1">
    <property type="nucleotide sequence ID" value="NZ_MSCM01000001.1"/>
</dbReference>
<feature type="transmembrane region" description="Helical" evidence="8">
    <location>
        <begin position="71"/>
        <end position="92"/>
    </location>
</feature>
<proteinExistence type="inferred from homology"/>
<evidence type="ECO:0000256" key="3">
    <source>
        <dbReference type="ARBA" id="ARBA00022448"/>
    </source>
</evidence>
<feature type="transmembrane region" description="Helical" evidence="8">
    <location>
        <begin position="274"/>
        <end position="290"/>
    </location>
</feature>
<dbReference type="GO" id="GO:0055085">
    <property type="term" value="P:transmembrane transport"/>
    <property type="evidence" value="ECO:0007669"/>
    <property type="project" value="TreeGrafter"/>
</dbReference>
<feature type="transmembrane region" description="Helical" evidence="8">
    <location>
        <begin position="211"/>
        <end position="233"/>
    </location>
</feature>
<reference evidence="9 10" key="1">
    <citation type="submission" date="2016-12" db="EMBL/GenBank/DDBJ databases">
        <title>Trade-off between light-utilization and light-protection in marine flavobacteria.</title>
        <authorList>
            <person name="Kumagai Y."/>
            <person name="Yoshizawa S."/>
            <person name="Kogure K."/>
            <person name="Iwasaki W."/>
        </authorList>
    </citation>
    <scope>NUCLEOTIDE SEQUENCE [LARGE SCALE GENOMIC DNA]</scope>
    <source>
        <strain evidence="9 10">ATCC 43844</strain>
    </source>
</reference>
<accession>A0A2S7WUW6</accession>
<feature type="transmembrane region" description="Helical" evidence="8">
    <location>
        <begin position="154"/>
        <end position="177"/>
    </location>
</feature>
<evidence type="ECO:0000256" key="2">
    <source>
        <dbReference type="ARBA" id="ARBA00009773"/>
    </source>
</evidence>
<comment type="similarity">
    <text evidence="2">Belongs to the autoinducer-2 exporter (AI-2E) (TC 2.A.86) family.</text>
</comment>
<dbReference type="AlphaFoldDB" id="A0A2S7WUW6"/>
<dbReference type="InterPro" id="IPR002549">
    <property type="entry name" value="AI-2E-like"/>
</dbReference>
<organism evidence="9 10">
    <name type="scientific">Polaribacter glomeratus</name>
    <dbReference type="NCBI Taxonomy" id="102"/>
    <lineage>
        <taxon>Bacteria</taxon>
        <taxon>Pseudomonadati</taxon>
        <taxon>Bacteroidota</taxon>
        <taxon>Flavobacteriia</taxon>
        <taxon>Flavobacteriales</taxon>
        <taxon>Flavobacteriaceae</taxon>
    </lineage>
</organism>
<dbReference type="Proteomes" id="UP000239068">
    <property type="component" value="Unassembled WGS sequence"/>
</dbReference>
<sequence length="378" mass="42756">MNPILKVDKNTYHSQPFYIKATVLLVGFYLLISMLSIAQDIIVPIIFAVMIAVLLHPFVNFFERLKINRVVAIIFTLFLTFMITFAIAFLIFRQLSEFGKSWPILVDKFTLMLNESTKWISRYFDLSQWKVQQWILKAKTDALSFSNDQVGQTLFVLGNWIVVMLLVPVYVFILLFYKKLLIEFIHRAFVSQDQKQVSRIISETKTVIHKYLTGLIIEAFIVAGLNITVLLFLGIEYPILLGILGALLNVIPYIGGLVAVALPMMVALATKTTSLYALYVLIFYYIIQLIDNNVIVPLIVSSKVKINALFAIIVVIAGNALWGVSGMFLSIPLLAVIKVIFDHIDSLKPWGFLLGDSLPDKPLDVLPVIKKIKAKILK</sequence>
<evidence type="ECO:0000313" key="9">
    <source>
        <dbReference type="EMBL" id="PQJ81266.1"/>
    </source>
</evidence>
<evidence type="ECO:0000313" key="10">
    <source>
        <dbReference type="Proteomes" id="UP000239068"/>
    </source>
</evidence>
<evidence type="ECO:0000256" key="1">
    <source>
        <dbReference type="ARBA" id="ARBA00004651"/>
    </source>
</evidence>
<evidence type="ECO:0000256" key="8">
    <source>
        <dbReference type="SAM" id="Phobius"/>
    </source>
</evidence>
<comment type="caution">
    <text evidence="9">The sequence shown here is derived from an EMBL/GenBank/DDBJ whole genome shotgun (WGS) entry which is preliminary data.</text>
</comment>
<feature type="transmembrane region" description="Helical" evidence="8">
    <location>
        <begin position="41"/>
        <end position="59"/>
    </location>
</feature>
<evidence type="ECO:0000256" key="5">
    <source>
        <dbReference type="ARBA" id="ARBA00022692"/>
    </source>
</evidence>
<comment type="subcellular location">
    <subcellularLocation>
        <location evidence="1">Cell membrane</location>
        <topology evidence="1">Multi-pass membrane protein</topology>
    </subcellularLocation>
</comment>
<keyword evidence="5 8" id="KW-0812">Transmembrane</keyword>
<protein>
    <submittedName>
        <fullName evidence="9">AI-2E family transporter</fullName>
    </submittedName>
</protein>
<dbReference type="EMBL" id="MSCM01000001">
    <property type="protein sequence ID" value="PQJ81266.1"/>
    <property type="molecule type" value="Genomic_DNA"/>
</dbReference>
<feature type="transmembrane region" description="Helical" evidence="8">
    <location>
        <begin position="239"/>
        <end position="262"/>
    </location>
</feature>
<keyword evidence="10" id="KW-1185">Reference proteome</keyword>
<evidence type="ECO:0000256" key="6">
    <source>
        <dbReference type="ARBA" id="ARBA00022989"/>
    </source>
</evidence>
<dbReference type="PANTHER" id="PTHR21716">
    <property type="entry name" value="TRANSMEMBRANE PROTEIN"/>
    <property type="match status" value="1"/>
</dbReference>
<dbReference type="Pfam" id="PF01594">
    <property type="entry name" value="AI-2E_transport"/>
    <property type="match status" value="1"/>
</dbReference>
<keyword evidence="7 8" id="KW-0472">Membrane</keyword>
<gene>
    <name evidence="9" type="ORF">BTO16_01115</name>
</gene>
<feature type="transmembrane region" description="Helical" evidence="8">
    <location>
        <begin position="17"/>
        <end position="35"/>
    </location>
</feature>
<keyword evidence="3" id="KW-0813">Transport</keyword>
<keyword evidence="6 8" id="KW-1133">Transmembrane helix</keyword>
<evidence type="ECO:0000256" key="4">
    <source>
        <dbReference type="ARBA" id="ARBA00022475"/>
    </source>
</evidence>
<dbReference type="OrthoDB" id="9793390at2"/>
<keyword evidence="4" id="KW-1003">Cell membrane</keyword>
<dbReference type="GO" id="GO:0005886">
    <property type="term" value="C:plasma membrane"/>
    <property type="evidence" value="ECO:0007669"/>
    <property type="project" value="UniProtKB-SubCell"/>
</dbReference>
<evidence type="ECO:0000256" key="7">
    <source>
        <dbReference type="ARBA" id="ARBA00023136"/>
    </source>
</evidence>
<name>A0A2S7WUW6_9FLAO</name>